<evidence type="ECO:0000256" key="8">
    <source>
        <dbReference type="ARBA" id="ARBA00023224"/>
    </source>
</evidence>
<feature type="region of interest" description="Disordered" evidence="9">
    <location>
        <begin position="1100"/>
        <end position="1120"/>
    </location>
</feature>
<evidence type="ECO:0000256" key="2">
    <source>
        <dbReference type="ARBA" id="ARBA00022692"/>
    </source>
</evidence>
<dbReference type="PANTHER" id="PTHR10519:SF20">
    <property type="entry name" value="G-PROTEIN COUPLED RECEPTOR 156-RELATED"/>
    <property type="match status" value="1"/>
</dbReference>
<feature type="region of interest" description="Disordered" evidence="9">
    <location>
        <begin position="1019"/>
        <end position="1068"/>
    </location>
</feature>
<dbReference type="CDD" id="cd15047">
    <property type="entry name" value="7tmC_GABA-B-like"/>
    <property type="match status" value="1"/>
</dbReference>
<dbReference type="Gene3D" id="1.20.1070.10">
    <property type="entry name" value="Rhodopsin 7-helix transmembrane proteins"/>
    <property type="match status" value="1"/>
</dbReference>
<dbReference type="InterPro" id="IPR028082">
    <property type="entry name" value="Peripla_BP_I"/>
</dbReference>
<evidence type="ECO:0000256" key="4">
    <source>
        <dbReference type="ARBA" id="ARBA00023040"/>
    </source>
</evidence>
<accession>A0A7S4NEG3</accession>
<name>A0A7S4NEG3_9STRA</name>
<dbReference type="InterPro" id="IPR001828">
    <property type="entry name" value="ANF_lig-bd_rcpt"/>
</dbReference>
<keyword evidence="2 10" id="KW-0812">Transmembrane</keyword>
<protein>
    <recommendedName>
        <fullName evidence="11">G-protein coupled receptors family 3 profile domain-containing protein</fullName>
    </recommendedName>
</protein>
<dbReference type="AlphaFoldDB" id="A0A7S4NEG3"/>
<reference evidence="12" key="1">
    <citation type="submission" date="2021-01" db="EMBL/GenBank/DDBJ databases">
        <authorList>
            <person name="Corre E."/>
            <person name="Pelletier E."/>
            <person name="Niang G."/>
            <person name="Scheremetjew M."/>
            <person name="Finn R."/>
            <person name="Kale V."/>
            <person name="Holt S."/>
            <person name="Cochrane G."/>
            <person name="Meng A."/>
            <person name="Brown T."/>
            <person name="Cohen L."/>
        </authorList>
    </citation>
    <scope>NUCLEOTIDE SEQUENCE</scope>
    <source>
        <strain evidence="12">Isolate 1302-5</strain>
    </source>
</reference>
<feature type="transmembrane region" description="Helical" evidence="10">
    <location>
        <begin position="787"/>
        <end position="809"/>
    </location>
</feature>
<feature type="compositionally biased region" description="Low complexity" evidence="9">
    <location>
        <begin position="1040"/>
        <end position="1052"/>
    </location>
</feature>
<dbReference type="GO" id="GO:0004965">
    <property type="term" value="F:G protein-coupled GABA receptor activity"/>
    <property type="evidence" value="ECO:0007669"/>
    <property type="project" value="InterPro"/>
</dbReference>
<proteinExistence type="predicted"/>
<dbReference type="InterPro" id="IPR000337">
    <property type="entry name" value="GPCR_3"/>
</dbReference>
<feature type="transmembrane region" description="Helical" evidence="10">
    <location>
        <begin position="602"/>
        <end position="627"/>
    </location>
</feature>
<dbReference type="GO" id="GO:0038039">
    <property type="term" value="C:G protein-coupled receptor heterodimeric complex"/>
    <property type="evidence" value="ECO:0007669"/>
    <property type="project" value="TreeGrafter"/>
</dbReference>
<dbReference type="Gene3D" id="3.40.50.2300">
    <property type="match status" value="2"/>
</dbReference>
<dbReference type="InterPro" id="IPR017978">
    <property type="entry name" value="GPCR_3_C"/>
</dbReference>
<comment type="subcellular location">
    <subcellularLocation>
        <location evidence="1">Membrane</location>
        <topology evidence="1">Multi-pass membrane protein</topology>
    </subcellularLocation>
</comment>
<keyword evidence="4" id="KW-0297">G-protein coupled receptor</keyword>
<keyword evidence="8" id="KW-0807">Transducer</keyword>
<feature type="transmembrane region" description="Helical" evidence="10">
    <location>
        <begin position="829"/>
        <end position="852"/>
    </location>
</feature>
<dbReference type="SUPFAM" id="SSF53822">
    <property type="entry name" value="Periplasmic binding protein-like I"/>
    <property type="match status" value="1"/>
</dbReference>
<evidence type="ECO:0000313" key="12">
    <source>
        <dbReference type="EMBL" id="CAE2282408.1"/>
    </source>
</evidence>
<feature type="transmembrane region" description="Helical" evidence="10">
    <location>
        <begin position="858"/>
        <end position="886"/>
    </location>
</feature>
<evidence type="ECO:0000256" key="5">
    <source>
        <dbReference type="ARBA" id="ARBA00023136"/>
    </source>
</evidence>
<feature type="transmembrane region" description="Helical" evidence="10">
    <location>
        <begin position="679"/>
        <end position="703"/>
    </location>
</feature>
<dbReference type="Pfam" id="PF01094">
    <property type="entry name" value="ANF_receptor"/>
    <property type="match status" value="1"/>
</dbReference>
<sequence>MSGSPSSSSSSLSWGYFDRVRERHVKASSPPSDVYRVPAGDGAVDLRHLVVISPQLVGDGDTPYQAYVDLAGAALLALHHINNGGGSDAIPELTEIEERCGRTRFTADFIDSRISPIASSRALLKDVLRRHETQADSNEFVSKSGGDSAGSRAPVATAVIGAYRSVVSVPLATLGGVYVLPQFSLMSTSTSLDNRDNFPYFGRIIPSVAADAAVVVDYLDNVVDEHVTHFGVLHIKDEYGTSYAQAVERAARAAGMSVTVVSLPLRRDKDSDPEVRRAAVRKLISQLKSTGMRYFLGIFFYEDYEPVMLEALEQGIAGSGNFWVFSDSLFDLAHASFNTSMKNGRDLIEVSRGTALLAFTEAHILKGEPRYDALLRHWSNAYITKGNHSLPEGRQHFNEKMRLAWGKVVPDKERVEKLLGDYTFSDYPSTYSILAYNTVIAAAFAVCDAESKERDSHTNSISIGSNSEMEASIVENLFGKDVYDSFVNTTFMGTFGDVSIDPKTGSGEYHTMQNSVSNLLPEKEDATGMVRVHLHSTHVRRALVNSADAESADDKGGASADPASITYSWRTLQNFIYSDGTTTAPPSLPPVQHDPQLTSQGYLAAGYLLCAMVVLTSLVCCGWTYWHHERRVIKASQPIFLYILASGALLMGMAIIPLGMQEGPSAGQAELDAATQASLDAACGAIPWLITVGFSLTFSALFAKEIRIAKLMLKKDMRRMQVSAAHVMKPALVLVGLNAIIMAVWTGVAPFSYKRLNTEGIVDKYGRPTQSIGMCVLPPDPNGDPNGVWWVGVMFLCLVAVMNVTALFLALRQVYLTRSIQTEFSESKFITLSMVSIAQAFLCGTPMIVLGYSEGPAAMFLLVSILVFIVCQSILTFIFLPKVYFLRRANKKKEWREKERSRKAKTPNWAKPAQHILDSKPDGPMGLAAGNAAMTSMCNLPTKVMRKWTMVDGNAVDAYPAGGGGTGAASGRTQFHQLSELREESDERCFDDEILGTTIPASSVMAFCLTDHDAASSVVKESDDDNANNPRGAHPPRQVSLLSMGESSLGLGDEPRPHRRGSSMRSCDVNYNSDSSIVNIFRPRNEDATTMARRVSFAANLKESASFGDNPSETNASEDP</sequence>
<evidence type="ECO:0000256" key="7">
    <source>
        <dbReference type="ARBA" id="ARBA00023180"/>
    </source>
</evidence>
<organism evidence="12">
    <name type="scientific">Odontella aurita</name>
    <dbReference type="NCBI Taxonomy" id="265563"/>
    <lineage>
        <taxon>Eukaryota</taxon>
        <taxon>Sar</taxon>
        <taxon>Stramenopiles</taxon>
        <taxon>Ochrophyta</taxon>
        <taxon>Bacillariophyta</taxon>
        <taxon>Mediophyceae</taxon>
        <taxon>Biddulphiophycidae</taxon>
        <taxon>Eupodiscales</taxon>
        <taxon>Odontellaceae</taxon>
        <taxon>Odontella</taxon>
    </lineage>
</organism>
<dbReference type="PRINTS" id="PR00248">
    <property type="entry name" value="GPCRMGR"/>
</dbReference>
<feature type="transmembrane region" description="Helical" evidence="10">
    <location>
        <begin position="724"/>
        <end position="745"/>
    </location>
</feature>
<dbReference type="PROSITE" id="PS50259">
    <property type="entry name" value="G_PROTEIN_RECEP_F3_4"/>
    <property type="match status" value="1"/>
</dbReference>
<feature type="compositionally biased region" description="Polar residues" evidence="9">
    <location>
        <begin position="1107"/>
        <end position="1120"/>
    </location>
</feature>
<evidence type="ECO:0000256" key="1">
    <source>
        <dbReference type="ARBA" id="ARBA00004141"/>
    </source>
</evidence>
<dbReference type="EMBL" id="HBKQ01056059">
    <property type="protein sequence ID" value="CAE2282408.1"/>
    <property type="molecule type" value="Transcribed_RNA"/>
</dbReference>
<feature type="region of interest" description="Disordered" evidence="9">
    <location>
        <begin position="896"/>
        <end position="922"/>
    </location>
</feature>
<feature type="transmembrane region" description="Helical" evidence="10">
    <location>
        <begin position="639"/>
        <end position="659"/>
    </location>
</feature>
<dbReference type="InterPro" id="IPR002455">
    <property type="entry name" value="GPCR3_GABA-B"/>
</dbReference>
<evidence type="ECO:0000256" key="3">
    <source>
        <dbReference type="ARBA" id="ARBA00022989"/>
    </source>
</evidence>
<evidence type="ECO:0000256" key="6">
    <source>
        <dbReference type="ARBA" id="ARBA00023170"/>
    </source>
</evidence>
<evidence type="ECO:0000259" key="11">
    <source>
        <dbReference type="PROSITE" id="PS50259"/>
    </source>
</evidence>
<keyword evidence="6" id="KW-0675">Receptor</keyword>
<keyword evidence="3 10" id="KW-1133">Transmembrane helix</keyword>
<keyword evidence="5 10" id="KW-0472">Membrane</keyword>
<keyword evidence="7" id="KW-0325">Glycoprotein</keyword>
<feature type="domain" description="G-protein coupled receptors family 3 profile" evidence="11">
    <location>
        <begin position="681"/>
        <end position="886"/>
    </location>
</feature>
<evidence type="ECO:0000256" key="10">
    <source>
        <dbReference type="SAM" id="Phobius"/>
    </source>
</evidence>
<dbReference type="PANTHER" id="PTHR10519">
    <property type="entry name" value="GABA-B RECEPTOR"/>
    <property type="match status" value="1"/>
</dbReference>
<dbReference type="GO" id="GO:0007214">
    <property type="term" value="P:gamma-aminobutyric acid signaling pathway"/>
    <property type="evidence" value="ECO:0007669"/>
    <property type="project" value="TreeGrafter"/>
</dbReference>
<evidence type="ECO:0000256" key="9">
    <source>
        <dbReference type="SAM" id="MobiDB-lite"/>
    </source>
</evidence>
<gene>
    <name evidence="12" type="ORF">OAUR00152_LOCUS38385</name>
</gene>
<dbReference type="Pfam" id="PF00003">
    <property type="entry name" value="7tm_3"/>
    <property type="match status" value="1"/>
</dbReference>